<accession>M0CTL4</accession>
<keyword evidence="3" id="KW-0175">Coiled coil</keyword>
<dbReference type="AlphaFoldDB" id="M0CTL4"/>
<feature type="compositionally biased region" description="Low complexity" evidence="4">
    <location>
        <begin position="252"/>
        <end position="279"/>
    </location>
</feature>
<feature type="transmembrane region" description="Helical" evidence="5">
    <location>
        <begin position="71"/>
        <end position="90"/>
    </location>
</feature>
<evidence type="ECO:0000256" key="3">
    <source>
        <dbReference type="ARBA" id="ARBA00023054"/>
    </source>
</evidence>
<keyword evidence="5" id="KW-1133">Transmembrane helix</keyword>
<feature type="region of interest" description="Disordered" evidence="4">
    <location>
        <begin position="236"/>
        <end position="298"/>
    </location>
</feature>
<dbReference type="PATRIC" id="fig|797114.5.peg.1812"/>
<protein>
    <submittedName>
        <fullName evidence="7">ATPase AAA</fullName>
    </submittedName>
</protein>
<dbReference type="PANTHER" id="PTHR23077:SF171">
    <property type="entry name" value="NUCLEAR VALOSIN-CONTAINING PROTEIN-LIKE"/>
    <property type="match status" value="1"/>
</dbReference>
<evidence type="ECO:0000256" key="2">
    <source>
        <dbReference type="ARBA" id="ARBA00022840"/>
    </source>
</evidence>
<dbReference type="InterPro" id="IPR003593">
    <property type="entry name" value="AAA+_ATPase"/>
</dbReference>
<keyword evidence="2" id="KW-0067">ATP-binding</keyword>
<feature type="compositionally biased region" description="Low complexity" evidence="4">
    <location>
        <begin position="286"/>
        <end position="298"/>
    </location>
</feature>
<dbReference type="FunFam" id="3.40.50.300:FF:001025">
    <property type="entry name" value="ATPase family, AAA domain-containing 2B"/>
    <property type="match status" value="2"/>
</dbReference>
<dbReference type="Gene3D" id="1.10.8.60">
    <property type="match status" value="2"/>
</dbReference>
<dbReference type="GO" id="GO:0016887">
    <property type="term" value="F:ATP hydrolysis activity"/>
    <property type="evidence" value="ECO:0007669"/>
    <property type="project" value="InterPro"/>
</dbReference>
<feature type="domain" description="AAA+ ATPase" evidence="6">
    <location>
        <begin position="337"/>
        <end position="477"/>
    </location>
</feature>
<dbReference type="PANTHER" id="PTHR23077">
    <property type="entry name" value="AAA-FAMILY ATPASE"/>
    <property type="match status" value="1"/>
</dbReference>
<evidence type="ECO:0000313" key="8">
    <source>
        <dbReference type="Proteomes" id="UP000011626"/>
    </source>
</evidence>
<feature type="domain" description="AAA+ ATPase" evidence="6">
    <location>
        <begin position="609"/>
        <end position="746"/>
    </location>
</feature>
<evidence type="ECO:0000259" key="6">
    <source>
        <dbReference type="SMART" id="SM00382"/>
    </source>
</evidence>
<dbReference type="CDD" id="cd19481">
    <property type="entry name" value="RecA-like_protease"/>
    <property type="match status" value="1"/>
</dbReference>
<dbReference type="eggNOG" id="arCOG01308">
    <property type="taxonomic scope" value="Archaea"/>
</dbReference>
<feature type="transmembrane region" description="Helical" evidence="5">
    <location>
        <begin position="166"/>
        <end position="183"/>
    </location>
</feature>
<evidence type="ECO:0000256" key="5">
    <source>
        <dbReference type="SAM" id="Phobius"/>
    </source>
</evidence>
<dbReference type="Pfam" id="PF00004">
    <property type="entry name" value="AAA"/>
    <property type="match status" value="2"/>
</dbReference>
<dbReference type="Proteomes" id="UP000011626">
    <property type="component" value="Unassembled WGS sequence"/>
</dbReference>
<dbReference type="InterPro" id="IPR027417">
    <property type="entry name" value="P-loop_NTPase"/>
</dbReference>
<reference evidence="7 8" key="1">
    <citation type="journal article" date="2014" name="PLoS Genet.">
        <title>Phylogenetically driven sequencing of extremely halophilic archaea reveals strategies for static and dynamic osmo-response.</title>
        <authorList>
            <person name="Becker E.A."/>
            <person name="Seitzer P.M."/>
            <person name="Tritt A."/>
            <person name="Larsen D."/>
            <person name="Krusor M."/>
            <person name="Yao A.I."/>
            <person name="Wu D."/>
            <person name="Madern D."/>
            <person name="Eisen J.A."/>
            <person name="Darling A.E."/>
            <person name="Facciotti M.T."/>
        </authorList>
    </citation>
    <scope>NUCLEOTIDE SEQUENCE [LARGE SCALE GENOMIC DNA]</scope>
    <source>
        <strain evidence="7 8">2-9-1</strain>
    </source>
</reference>
<dbReference type="InterPro" id="IPR003960">
    <property type="entry name" value="ATPase_AAA_CS"/>
</dbReference>
<name>M0CTL4_9EURY</name>
<dbReference type="InterPro" id="IPR003959">
    <property type="entry name" value="ATPase_AAA_core"/>
</dbReference>
<feature type="transmembrane region" description="Helical" evidence="5">
    <location>
        <begin position="36"/>
        <end position="59"/>
    </location>
</feature>
<evidence type="ECO:0000313" key="7">
    <source>
        <dbReference type="EMBL" id="ELZ26536.1"/>
    </source>
</evidence>
<keyword evidence="5" id="KW-0472">Membrane</keyword>
<dbReference type="InterPro" id="IPR050168">
    <property type="entry name" value="AAA_ATPase_domain"/>
</dbReference>
<feature type="transmembrane region" description="Helical" evidence="5">
    <location>
        <begin position="102"/>
        <end position="122"/>
    </location>
</feature>
<dbReference type="SMART" id="SM00382">
    <property type="entry name" value="AAA"/>
    <property type="match status" value="2"/>
</dbReference>
<keyword evidence="8" id="KW-1185">Reference proteome</keyword>
<keyword evidence="1" id="KW-0547">Nucleotide-binding</keyword>
<comment type="caution">
    <text evidence="7">The sequence shown here is derived from an EMBL/GenBank/DDBJ whole genome shotgun (WGS) entry which is preliminary data.</text>
</comment>
<evidence type="ECO:0000256" key="4">
    <source>
        <dbReference type="SAM" id="MobiDB-lite"/>
    </source>
</evidence>
<proteinExistence type="predicted"/>
<gene>
    <name evidence="7" type="ORF">C475_08922</name>
</gene>
<dbReference type="SUPFAM" id="SSF52540">
    <property type="entry name" value="P-loop containing nucleoside triphosphate hydrolases"/>
    <property type="match status" value="2"/>
</dbReference>
<dbReference type="Gene3D" id="3.40.50.300">
    <property type="entry name" value="P-loop containing nucleotide triphosphate hydrolases"/>
    <property type="match status" value="2"/>
</dbReference>
<dbReference type="GO" id="GO:0005524">
    <property type="term" value="F:ATP binding"/>
    <property type="evidence" value="ECO:0007669"/>
    <property type="project" value="UniProtKB-KW"/>
</dbReference>
<dbReference type="EMBL" id="AOIU01000020">
    <property type="protein sequence ID" value="ELZ26536.1"/>
    <property type="molecule type" value="Genomic_DNA"/>
</dbReference>
<dbReference type="STRING" id="797114.C475_08922"/>
<organism evidence="7 8">
    <name type="scientific">Halosimplex carlsbadense 2-9-1</name>
    <dbReference type="NCBI Taxonomy" id="797114"/>
    <lineage>
        <taxon>Archaea</taxon>
        <taxon>Methanobacteriati</taxon>
        <taxon>Methanobacteriota</taxon>
        <taxon>Stenosarchaea group</taxon>
        <taxon>Halobacteria</taxon>
        <taxon>Halobacteriales</taxon>
        <taxon>Haloarculaceae</taxon>
        <taxon>Halosimplex</taxon>
    </lineage>
</organism>
<sequence length="834" mass="89534">MGQTTRSRTYSTTDIAKAMAAEQPELYHAVKGTLSVLLYVGVVHLLLTPGTADTLTLIVPGDIASALTRGHYVLIIAIATAATRLWWWTLPTTYSRNTTVGVLFNLLLSTGITLTAIAAYVAGIGIASTVMLTGMVGVLFSTTVLHDTTNDTYGAEPVRVAADVAIRVPLMLAIPVLSVGGGLTSAGSTVTLIAGVTLSHLLPAAAGIAAVAYAGYQLSRKVEAVDRRIPPALTIDPAPYPATGSKPRVAYQPTQTSTSTPATAATTTGTGSDTIATASDGGLTPTQTSSDDTTAGTDAPDVTFDDVAGMADVKQQLRQDVLDPYQDTDYDQYGIDPVTGVLLHGPPGTGKTYISKAIAGELEHNYYQIDTSDVISDVVGRGVKALTSLFEDARQNQPAVVFIDEIDAIAPERGGDAQMTQSQQQTVNTLLEQLSTINDDDDADVLVIAATNKPEELDDALKRPGRFDTTIEVDLPDAETRLAVLKQELNRSAVPFDKLHPDDRDDVVRATEGMSIAAITRVVEGAERAAVNRATGDDTPRISRDLLFEQLEDVREQRREDQASEYIAEQPDITFDDVGGMTDLKQTLQQKVIDPLENPERYEEYGLTTVNGVLLHGPPGTGKTYTAKALAGETGHTFLDVNGSQLTSKYTGEAARKIADLFDRAVDIQPCILFIDEIDAIAPERNNSENVHQSQEQAVNELLQGMTRIQGEDVVVVAATNKPDTVDDALKRAGRMDEQVEVGPPDHAARRDILQTHLEDRPTSDDINWEHVTSKTDPQHFRAPLVAADIEQIADDAARRAMEDPDTDTITQFHLITAIQHAESSLAGTNYTGY</sequence>
<evidence type="ECO:0000256" key="1">
    <source>
        <dbReference type="ARBA" id="ARBA00022741"/>
    </source>
</evidence>
<keyword evidence="5" id="KW-0812">Transmembrane</keyword>
<feature type="transmembrane region" description="Helical" evidence="5">
    <location>
        <begin position="190"/>
        <end position="216"/>
    </location>
</feature>
<dbReference type="PROSITE" id="PS00674">
    <property type="entry name" value="AAA"/>
    <property type="match status" value="2"/>
</dbReference>